<proteinExistence type="inferred from homology"/>
<dbReference type="GO" id="GO:0004499">
    <property type="term" value="F:N,N-dimethylaniline monooxygenase activity"/>
    <property type="evidence" value="ECO:0007669"/>
    <property type="project" value="InterPro"/>
</dbReference>
<evidence type="ECO:0000313" key="9">
    <source>
        <dbReference type="Proteomes" id="UP000571950"/>
    </source>
</evidence>
<evidence type="ECO:0000256" key="7">
    <source>
        <dbReference type="ARBA" id="ARBA00035159"/>
    </source>
</evidence>
<dbReference type="PANTHER" id="PTHR23023">
    <property type="entry name" value="DIMETHYLANILINE MONOOXYGENASE"/>
    <property type="match status" value="1"/>
</dbReference>
<evidence type="ECO:0000256" key="5">
    <source>
        <dbReference type="ARBA" id="ARBA00023002"/>
    </source>
</evidence>
<sequence length="513" mass="56608">MERVAIIGAGISGLCTAKLLMTLGYDVEVFDKEAEVGGVWAASRRYPGLATQNPKDTYAFSDFPMPADYPEWPSGSQMQAYLRAYADHFGVTRALSLSTGVLRAEPKADGSGWTLVTQPVGQPDAAPAARAFDWLIVCNGIFSIPSVPDYPGIDAFRAAGGAVLHTSEFTRLEDARGKRVVVIGYGKSSCDVANATVGVSAHTTVLARHLIWKIPKRIGDAVNFKHLFLTRMGEALFPYIELRGVERFLHGPGRFLRNGMLALVQGIISRQLRLGRIGLEPKTPLETIAKSTVSLVSDGFYQKIEDGRMTLMEDEIAALEPGRILMKRGESLPADIIVCGTGWRQRADFLPDAVLAKVTDREGNFRLYRSTLPVGVPRLLFNGYNSSFFSQLSAEVGSFWIAEHMAGRIALPDESVQNRWIDRRLGWMDRRTGGKHCKGTNIVPFSLHHIDEILRDIDLSLPASTRLIQWLRAVDARQFAPLPEKLIARRRGDKRDLGLSRHPELVSGSISPD</sequence>
<evidence type="ECO:0000256" key="1">
    <source>
        <dbReference type="ARBA" id="ARBA00009183"/>
    </source>
</evidence>
<name>A0A7W6BS29_9SPHN</name>
<dbReference type="InterPro" id="IPR000960">
    <property type="entry name" value="Flavin_mOase"/>
</dbReference>
<gene>
    <name evidence="8" type="ORF">GGR43_002492</name>
</gene>
<dbReference type="EC" id="1.14.13.148" evidence="6"/>
<dbReference type="GO" id="GO:0050661">
    <property type="term" value="F:NADP binding"/>
    <property type="evidence" value="ECO:0007669"/>
    <property type="project" value="InterPro"/>
</dbReference>
<dbReference type="PRINTS" id="PR00370">
    <property type="entry name" value="FMOXYGENASE"/>
</dbReference>
<keyword evidence="2" id="KW-0285">Flavoprotein</keyword>
<dbReference type="EMBL" id="JACIDT010000008">
    <property type="protein sequence ID" value="MBB3926769.1"/>
    <property type="molecule type" value="Genomic_DNA"/>
</dbReference>
<dbReference type="PIRSF" id="PIRSF000332">
    <property type="entry name" value="FMO"/>
    <property type="match status" value="1"/>
</dbReference>
<evidence type="ECO:0000256" key="6">
    <source>
        <dbReference type="ARBA" id="ARBA00034528"/>
    </source>
</evidence>
<keyword evidence="5" id="KW-0560">Oxidoreductase</keyword>
<dbReference type="GO" id="GO:0050660">
    <property type="term" value="F:flavin adenine dinucleotide binding"/>
    <property type="evidence" value="ECO:0007669"/>
    <property type="project" value="InterPro"/>
</dbReference>
<protein>
    <recommendedName>
        <fullName evidence="7">Trimethylamine monooxygenase</fullName>
        <ecNumber evidence="6">1.14.13.148</ecNumber>
    </recommendedName>
</protein>
<evidence type="ECO:0000256" key="3">
    <source>
        <dbReference type="ARBA" id="ARBA00022827"/>
    </source>
</evidence>
<keyword evidence="3" id="KW-0274">FAD</keyword>
<dbReference type="Proteomes" id="UP000571950">
    <property type="component" value="Unassembled WGS sequence"/>
</dbReference>
<dbReference type="Gene3D" id="3.50.50.60">
    <property type="entry name" value="FAD/NAD(P)-binding domain"/>
    <property type="match status" value="1"/>
</dbReference>
<dbReference type="Pfam" id="PF00743">
    <property type="entry name" value="FMO-like"/>
    <property type="match status" value="1"/>
</dbReference>
<reference evidence="8 9" key="1">
    <citation type="submission" date="2020-08" db="EMBL/GenBank/DDBJ databases">
        <title>Genomic Encyclopedia of Type Strains, Phase IV (KMG-IV): sequencing the most valuable type-strain genomes for metagenomic binning, comparative biology and taxonomic classification.</title>
        <authorList>
            <person name="Goeker M."/>
        </authorList>
    </citation>
    <scope>NUCLEOTIDE SEQUENCE [LARGE SCALE GENOMIC DNA]</scope>
    <source>
        <strain evidence="8 9">DSM 26189</strain>
    </source>
</reference>
<organism evidence="8 9">
    <name type="scientific">Sphingobium jiangsuense</name>
    <dbReference type="NCBI Taxonomy" id="870476"/>
    <lineage>
        <taxon>Bacteria</taxon>
        <taxon>Pseudomonadati</taxon>
        <taxon>Pseudomonadota</taxon>
        <taxon>Alphaproteobacteria</taxon>
        <taxon>Sphingomonadales</taxon>
        <taxon>Sphingomonadaceae</taxon>
        <taxon>Sphingobium</taxon>
    </lineage>
</organism>
<evidence type="ECO:0000256" key="4">
    <source>
        <dbReference type="ARBA" id="ARBA00022857"/>
    </source>
</evidence>
<dbReference type="InterPro" id="IPR020946">
    <property type="entry name" value="Flavin_mOase-like"/>
</dbReference>
<dbReference type="GO" id="GO:0034899">
    <property type="term" value="F:trimethylamine monooxygenase activity"/>
    <property type="evidence" value="ECO:0007669"/>
    <property type="project" value="UniProtKB-EC"/>
</dbReference>
<dbReference type="InterPro" id="IPR036188">
    <property type="entry name" value="FAD/NAD-bd_sf"/>
</dbReference>
<dbReference type="AlphaFoldDB" id="A0A7W6BS29"/>
<keyword evidence="9" id="KW-1185">Reference proteome</keyword>
<evidence type="ECO:0000313" key="8">
    <source>
        <dbReference type="EMBL" id="MBB3926769.1"/>
    </source>
</evidence>
<keyword evidence="4" id="KW-0521">NADP</keyword>
<comment type="similarity">
    <text evidence="1">Belongs to the FMO family.</text>
</comment>
<accession>A0A7W6BS29</accession>
<evidence type="ECO:0000256" key="2">
    <source>
        <dbReference type="ARBA" id="ARBA00022630"/>
    </source>
</evidence>
<dbReference type="InterPro" id="IPR050346">
    <property type="entry name" value="FMO-like"/>
</dbReference>
<dbReference type="SUPFAM" id="SSF51905">
    <property type="entry name" value="FAD/NAD(P)-binding domain"/>
    <property type="match status" value="2"/>
</dbReference>
<comment type="caution">
    <text evidence="8">The sequence shown here is derived from an EMBL/GenBank/DDBJ whole genome shotgun (WGS) entry which is preliminary data.</text>
</comment>